<evidence type="ECO:0000256" key="6">
    <source>
        <dbReference type="ARBA" id="ARBA00023136"/>
    </source>
</evidence>
<dbReference type="GO" id="GO:0005254">
    <property type="term" value="F:chloride channel activity"/>
    <property type="evidence" value="ECO:0007669"/>
    <property type="project" value="InterPro"/>
</dbReference>
<name>A0A514CP67_9BACT</name>
<reference evidence="8 9" key="1">
    <citation type="submission" date="2019-06" db="EMBL/GenBank/DDBJ databases">
        <title>Echinicola alkalisoli sp. nov. isolated from saline soil.</title>
        <authorList>
            <person name="Sun J.-Q."/>
            <person name="Xu L."/>
        </authorList>
    </citation>
    <scope>NUCLEOTIDE SEQUENCE [LARGE SCALE GENOMIC DNA]</scope>
    <source>
        <strain evidence="8 9">LN3S3</strain>
    </source>
</reference>
<evidence type="ECO:0000256" key="1">
    <source>
        <dbReference type="ARBA" id="ARBA00004141"/>
    </source>
</evidence>
<keyword evidence="4 7" id="KW-1133">Transmembrane helix</keyword>
<dbReference type="Proteomes" id="UP000316614">
    <property type="component" value="Chromosome"/>
</dbReference>
<keyword evidence="3 7" id="KW-0812">Transmembrane</keyword>
<dbReference type="OrthoDB" id="445589at2"/>
<accession>A0A514CP67</accession>
<evidence type="ECO:0000256" key="4">
    <source>
        <dbReference type="ARBA" id="ARBA00022989"/>
    </source>
</evidence>
<evidence type="ECO:0000313" key="9">
    <source>
        <dbReference type="Proteomes" id="UP000316614"/>
    </source>
</evidence>
<evidence type="ECO:0000256" key="2">
    <source>
        <dbReference type="ARBA" id="ARBA00022448"/>
    </source>
</evidence>
<dbReference type="Pfam" id="PF25539">
    <property type="entry name" value="Bestrophin_2"/>
    <property type="match status" value="1"/>
</dbReference>
<proteinExistence type="predicted"/>
<evidence type="ECO:0000256" key="7">
    <source>
        <dbReference type="SAM" id="Phobius"/>
    </source>
</evidence>
<keyword evidence="2" id="KW-0813">Transport</keyword>
<gene>
    <name evidence="8" type="ORF">FKX85_13725</name>
</gene>
<dbReference type="EMBL" id="CP041253">
    <property type="protein sequence ID" value="QDH81586.1"/>
    <property type="molecule type" value="Genomic_DNA"/>
</dbReference>
<keyword evidence="5" id="KW-0406">Ion transport</keyword>
<comment type="subcellular location">
    <subcellularLocation>
        <location evidence="1">Membrane</location>
        <topology evidence="1">Multi-pass membrane protein</topology>
    </subcellularLocation>
</comment>
<dbReference type="KEGG" id="echi:FKX85_13725"/>
<sequence>MIEVLIYTLSDRLIQVPFTPIALIGTAVSFIIGFRNNSAHGRIWETRQIWRTIVNSSRTFWNDGQNLINNYYSYFVMLRLFNEIP</sequence>
<organism evidence="8 9">
    <name type="scientific">Echinicola soli</name>
    <dbReference type="NCBI Taxonomy" id="2591634"/>
    <lineage>
        <taxon>Bacteria</taxon>
        <taxon>Pseudomonadati</taxon>
        <taxon>Bacteroidota</taxon>
        <taxon>Cytophagia</taxon>
        <taxon>Cytophagales</taxon>
        <taxon>Cyclobacteriaceae</taxon>
        <taxon>Echinicola</taxon>
    </lineage>
</organism>
<evidence type="ECO:0000256" key="3">
    <source>
        <dbReference type="ARBA" id="ARBA00022692"/>
    </source>
</evidence>
<dbReference type="AlphaFoldDB" id="A0A514CP67"/>
<keyword evidence="9" id="KW-1185">Reference proteome</keyword>
<dbReference type="GO" id="GO:0016020">
    <property type="term" value="C:membrane"/>
    <property type="evidence" value="ECO:0007669"/>
    <property type="project" value="UniProtKB-SubCell"/>
</dbReference>
<evidence type="ECO:0000313" key="8">
    <source>
        <dbReference type="EMBL" id="QDH81586.1"/>
    </source>
</evidence>
<keyword evidence="6 7" id="KW-0472">Membrane</keyword>
<evidence type="ECO:0000256" key="5">
    <source>
        <dbReference type="ARBA" id="ARBA00023065"/>
    </source>
</evidence>
<dbReference type="InterPro" id="IPR044669">
    <property type="entry name" value="YneE/VCCN1/2-like"/>
</dbReference>
<protein>
    <submittedName>
        <fullName evidence="8">Bestrophin</fullName>
    </submittedName>
</protein>
<feature type="transmembrane region" description="Helical" evidence="7">
    <location>
        <begin position="12"/>
        <end position="34"/>
    </location>
</feature>